<comment type="caution">
    <text evidence="2">The sequence shown here is derived from an EMBL/GenBank/DDBJ whole genome shotgun (WGS) entry which is preliminary data.</text>
</comment>
<protein>
    <submittedName>
        <fullName evidence="2">MFS transporter</fullName>
    </submittedName>
</protein>
<keyword evidence="1" id="KW-0472">Membrane</keyword>
<feature type="transmembrane region" description="Helical" evidence="1">
    <location>
        <begin position="41"/>
        <end position="63"/>
    </location>
</feature>
<dbReference type="AlphaFoldDB" id="A0A430S9P0"/>
<dbReference type="Proteomes" id="UP000286928">
    <property type="component" value="Unassembled WGS sequence"/>
</dbReference>
<feature type="transmembrane region" description="Helical" evidence="1">
    <location>
        <begin position="12"/>
        <end position="35"/>
    </location>
</feature>
<proteinExistence type="predicted"/>
<gene>
    <name evidence="2" type="ORF">CSW33_05945</name>
</gene>
<keyword evidence="1" id="KW-0812">Transmembrane</keyword>
<evidence type="ECO:0000313" key="3">
    <source>
        <dbReference type="Proteomes" id="UP000286928"/>
    </source>
</evidence>
<feature type="non-terminal residue" evidence="2">
    <location>
        <position position="93"/>
    </location>
</feature>
<feature type="transmembrane region" description="Helical" evidence="1">
    <location>
        <begin position="70"/>
        <end position="91"/>
    </location>
</feature>
<keyword evidence="1" id="KW-1133">Transmembrane helix</keyword>
<evidence type="ECO:0000256" key="1">
    <source>
        <dbReference type="SAM" id="Phobius"/>
    </source>
</evidence>
<reference evidence="2 3" key="1">
    <citation type="journal article" date="2019" name="Extremophiles">
        <title>Biogeography of thermophiles and predominance of Thermus scotoductus in domestic water heaters.</title>
        <authorList>
            <person name="Wilpiszeski R.L."/>
            <person name="Zhang Z."/>
            <person name="House C.H."/>
        </authorList>
    </citation>
    <scope>NUCLEOTIDE SEQUENCE [LARGE SCALE GENOMIC DNA]</scope>
    <source>
        <strain evidence="2 3">20_S20</strain>
    </source>
</reference>
<organism evidence="2 3">
    <name type="scientific">Thermus scotoductus</name>
    <dbReference type="NCBI Taxonomy" id="37636"/>
    <lineage>
        <taxon>Bacteria</taxon>
        <taxon>Thermotogati</taxon>
        <taxon>Deinococcota</taxon>
        <taxon>Deinococci</taxon>
        <taxon>Thermales</taxon>
        <taxon>Thermaceae</taxon>
        <taxon>Thermus</taxon>
    </lineage>
</organism>
<dbReference type="EMBL" id="PEMD01000163">
    <property type="protein sequence ID" value="RTH32574.1"/>
    <property type="molecule type" value="Genomic_DNA"/>
</dbReference>
<evidence type="ECO:0000313" key="2">
    <source>
        <dbReference type="EMBL" id="RTH32574.1"/>
    </source>
</evidence>
<name>A0A430S9P0_THESC</name>
<sequence>MEPERSLKLSIWEGALSVLFLNWSTGVLLTGYALVLGASPGALAILGGLPFLAQLLAPLALFLRGSRKALAVRLNLLARALFLPAILAPLLPE</sequence>
<accession>A0A430S9P0</accession>